<feature type="region of interest" description="Disordered" evidence="1">
    <location>
        <begin position="1"/>
        <end position="90"/>
    </location>
</feature>
<reference evidence="2" key="1">
    <citation type="submission" date="2022-04" db="EMBL/GenBank/DDBJ databases">
        <title>Roseibium sp. CAU 1639 isolated from mud.</title>
        <authorList>
            <person name="Kim W."/>
        </authorList>
    </citation>
    <scope>NUCLEOTIDE SEQUENCE</scope>
    <source>
        <strain evidence="2">CAU 1639</strain>
    </source>
</reference>
<comment type="caution">
    <text evidence="2">The sequence shown here is derived from an EMBL/GenBank/DDBJ whole genome shotgun (WGS) entry which is preliminary data.</text>
</comment>
<dbReference type="EMBL" id="JALNMJ010000010">
    <property type="protein sequence ID" value="MCK7613669.1"/>
    <property type="molecule type" value="Genomic_DNA"/>
</dbReference>
<dbReference type="RefSeq" id="WP_248155763.1">
    <property type="nucleotide sequence ID" value="NZ_JALNMJ010000010.1"/>
</dbReference>
<evidence type="ECO:0000313" key="2">
    <source>
        <dbReference type="EMBL" id="MCK7613669.1"/>
    </source>
</evidence>
<proteinExistence type="predicted"/>
<evidence type="ECO:0000256" key="1">
    <source>
        <dbReference type="SAM" id="MobiDB-lite"/>
    </source>
</evidence>
<sequence>MPPILPAGVNHWVPPGKPAGQDTTGLQDQRTNAPAAQPPAADAAPVTQPTTVASKTTDPATEAKAAASTRAALAAQEEAQGRPKDEEPAWLQTARQTISKYLWDDRMKHPDNPVASYPPGTDPASIPYFTDPAYAADFSANIYSDGSIYIVTSHRVFGWDIVQNGLSDTRQVLDGTEAGFQRYVSNFEETQSANAEARQAAAPSRQNALAADRYELYFLDDTKGAALLEKDGETVGIVYEDGRLNVIDAFSDKAQELQTSANWRDVATQAAERFGAKITLAPAFADAGTPVWEHA</sequence>
<gene>
    <name evidence="2" type="ORF">M0H32_15970</name>
</gene>
<dbReference type="Proteomes" id="UP001431221">
    <property type="component" value="Unassembled WGS sequence"/>
</dbReference>
<organism evidence="2 3">
    <name type="scientific">Roseibium sediminicola</name>
    <dbReference type="NCBI Taxonomy" id="2933272"/>
    <lineage>
        <taxon>Bacteria</taxon>
        <taxon>Pseudomonadati</taxon>
        <taxon>Pseudomonadota</taxon>
        <taxon>Alphaproteobacteria</taxon>
        <taxon>Hyphomicrobiales</taxon>
        <taxon>Stappiaceae</taxon>
        <taxon>Roseibium</taxon>
    </lineage>
</organism>
<protein>
    <submittedName>
        <fullName evidence="2">Uncharacterized protein</fullName>
    </submittedName>
</protein>
<accession>A0ABT0GW53</accession>
<feature type="compositionally biased region" description="Low complexity" evidence="1">
    <location>
        <begin position="33"/>
        <end position="78"/>
    </location>
</feature>
<keyword evidence="3" id="KW-1185">Reference proteome</keyword>
<evidence type="ECO:0000313" key="3">
    <source>
        <dbReference type="Proteomes" id="UP001431221"/>
    </source>
</evidence>
<name>A0ABT0GW53_9HYPH</name>
<feature type="compositionally biased region" description="Polar residues" evidence="1">
    <location>
        <begin position="21"/>
        <end position="32"/>
    </location>
</feature>